<evidence type="ECO:0000256" key="3">
    <source>
        <dbReference type="ARBA" id="ARBA00022679"/>
    </source>
</evidence>
<dbReference type="Proteomes" id="UP001596406">
    <property type="component" value="Unassembled WGS sequence"/>
</dbReference>
<reference evidence="7 8" key="1">
    <citation type="journal article" date="2019" name="Int. J. Syst. Evol. Microbiol.">
        <title>The Global Catalogue of Microorganisms (GCM) 10K type strain sequencing project: providing services to taxonomists for standard genome sequencing and annotation.</title>
        <authorList>
            <consortium name="The Broad Institute Genomics Platform"/>
            <consortium name="The Broad Institute Genome Sequencing Center for Infectious Disease"/>
            <person name="Wu L."/>
            <person name="Ma J."/>
        </authorList>
    </citation>
    <scope>NUCLEOTIDE SEQUENCE [LARGE SCALE GENOMIC DNA]</scope>
    <source>
        <strain evidence="7 8">PSRA2</strain>
    </source>
</reference>
<dbReference type="RefSeq" id="WP_304449241.1">
    <property type="nucleotide sequence ID" value="NZ_JARRAH010000001.1"/>
</dbReference>
<protein>
    <recommendedName>
        <fullName evidence="1">site-specific DNA-methyltransferase (adenine-specific)</fullName>
        <ecNumber evidence="1">2.1.1.72</ecNumber>
    </recommendedName>
</protein>
<organism evidence="7 8">
    <name type="scientific">Halomarina ordinaria</name>
    <dbReference type="NCBI Taxonomy" id="3033939"/>
    <lineage>
        <taxon>Archaea</taxon>
        <taxon>Methanobacteriati</taxon>
        <taxon>Methanobacteriota</taxon>
        <taxon>Stenosarchaea group</taxon>
        <taxon>Halobacteria</taxon>
        <taxon>Halobacteriales</taxon>
        <taxon>Natronomonadaceae</taxon>
        <taxon>Halomarina</taxon>
    </lineage>
</organism>
<keyword evidence="8" id="KW-1185">Reference proteome</keyword>
<dbReference type="NCBIfam" id="NF033452">
    <property type="entry name" value="BREX_1_MTaseX"/>
    <property type="match status" value="1"/>
</dbReference>
<dbReference type="InterPro" id="IPR029063">
    <property type="entry name" value="SAM-dependent_MTases_sf"/>
</dbReference>
<evidence type="ECO:0000313" key="7">
    <source>
        <dbReference type="EMBL" id="MFC6837576.1"/>
    </source>
</evidence>
<keyword evidence="4" id="KW-0949">S-adenosyl-L-methionine</keyword>
<keyword evidence="3 7" id="KW-0808">Transferase</keyword>
<gene>
    <name evidence="7" type="primary">pglX</name>
    <name evidence="7" type="ORF">ACFQHK_13845</name>
</gene>
<sequence length="1241" mass="143203">MSTTHGQPGLSSEQRSTIRSTILSTRHTLEDELRRQLERYGIYENKRLPLEDLSHLSAEDRHTRRTLDAAIERELESTEGDLERSITNYVREATKTYLNRFVALKTIEVRGLVEETITERPEYGNRSYIHHTVAEIAGELTNAPDDGFGAALDLAYQEIGAEIRMIFEESEHTAIDLDAQVREEVLDELDAIDDEAWESDEALGWVYQYFGEEEREEIDDRVDEENYKIAGTDIATKTQLFTPRYIVEWMVDNSLGRTWLEMQGERTNIDDKENCFYLAPLAESLIDRETKAVENITVLDPACGSGHMLFYAFDVLYQMYLEEGEIPEKYISREILRNNLYGIDIDSGAAQIAALSLYLKAKTRAPNVEVDQINVASADAVLINGEKKEEVLSRTQSELEKEILDQIWTSFEHIREWGSLVRVEERIEEIIDDYRDELQAAGQSKFTQSGGLEKQASVVSFSDDESESWGAVKERLLENAREIARIALNEDNPVDEMFAAEVSKTVELLDILIHDYDVVVANPPYLGSAKMGDNLKQYVKDGYVGTRDLYAAFIQRSWEFAKENGYASLVTPENYMFSYSYRKLRRILLQNHQFVEGVHLSRYGFDQQKDAYTIPFLLRNSEPEELDKTRFYRMTHEQDLYDNYEKKIKGLNSLVGQIRNEEYSDDIYVVNPNDFLSIGRQPFLYWFGDSILNLFSQYPAIEESVEVKQGLATGDDDRFVRKHWEVPPAELESDYAPYQKSGSSSPYYDTQRDYLYWKDDGKEVKEYDGSYPRNPDYYFREGISFRGFGNYAVAREKPDDTIFYHKSHFVYSPEINDQYLLGYGNSTLVRFLLNGINPSLNFEVGDVKRLPIEPEPEQQQEVENLVNRARDRRKQLVALDETGDEFSPEVFANHVQGGVRELLHYEDQLNAEVGLIHGLIDPIIYDEYSIPTEERNRLYNNLPKNLSTYPVVENLEADYAILNNDVPKENLSPDEYESLLSNIVESPVEIRDAAEELEISPLTIADARYMEDLYEAERLEQAAGRVLSFCLGLIFGRWNADQDTEPVSDGMVVFDGSAGQSVRKQILSCIETFSDDDSAMLSSLEGSLGTSLDDWLRGSFFRYHHCKEYRRRGQRIPIYWQLESPDGAFSCFIYYHEIDANTLPKLRGQYLDRRIDELENELETLRAQTSGDNPEKELLNRKEKVQNDLNDIKEFRATVDEMIDDGVTVNPEKGIWENIKEWDQYEVLQTGLPKLKSSYLR</sequence>
<dbReference type="GO" id="GO:0009007">
    <property type="term" value="F:site-specific DNA-methyltransferase (adenine-specific) activity"/>
    <property type="evidence" value="ECO:0007669"/>
    <property type="project" value="UniProtKB-EC"/>
</dbReference>
<dbReference type="Gene3D" id="3.40.50.150">
    <property type="entry name" value="Vaccinia Virus protein VP39"/>
    <property type="match status" value="2"/>
</dbReference>
<evidence type="ECO:0000259" key="6">
    <source>
        <dbReference type="Pfam" id="PF07669"/>
    </source>
</evidence>
<dbReference type="InterPro" id="IPR050953">
    <property type="entry name" value="N4_N6_ade-DNA_methylase"/>
</dbReference>
<name>A0ABD5UB64_9EURY</name>
<dbReference type="EC" id="2.1.1.72" evidence="1"/>
<feature type="domain" description="Type II methyltransferase M.TaqI-like" evidence="6">
    <location>
        <begin position="338"/>
        <end position="601"/>
    </location>
</feature>
<evidence type="ECO:0000256" key="1">
    <source>
        <dbReference type="ARBA" id="ARBA00011900"/>
    </source>
</evidence>
<keyword evidence="2 7" id="KW-0489">Methyltransferase</keyword>
<evidence type="ECO:0000256" key="4">
    <source>
        <dbReference type="ARBA" id="ARBA00022691"/>
    </source>
</evidence>
<dbReference type="SUPFAM" id="SSF53335">
    <property type="entry name" value="S-adenosyl-L-methionine-dependent methyltransferases"/>
    <property type="match status" value="1"/>
</dbReference>
<evidence type="ECO:0000256" key="2">
    <source>
        <dbReference type="ARBA" id="ARBA00022603"/>
    </source>
</evidence>
<dbReference type="PRINTS" id="PR00507">
    <property type="entry name" value="N12N6MTFRASE"/>
</dbReference>
<proteinExistence type="predicted"/>
<dbReference type="InterPro" id="IPR047939">
    <property type="entry name" value="BREX_1_PglX"/>
</dbReference>
<evidence type="ECO:0000313" key="8">
    <source>
        <dbReference type="Proteomes" id="UP001596406"/>
    </source>
</evidence>
<dbReference type="PANTHER" id="PTHR33841">
    <property type="entry name" value="DNA METHYLTRANSFERASE YEEA-RELATED"/>
    <property type="match status" value="1"/>
</dbReference>
<dbReference type="PANTHER" id="PTHR33841:SF1">
    <property type="entry name" value="DNA METHYLTRANSFERASE A"/>
    <property type="match status" value="1"/>
</dbReference>
<dbReference type="EMBL" id="JBHSXM010000001">
    <property type="protein sequence ID" value="MFC6837576.1"/>
    <property type="molecule type" value="Genomic_DNA"/>
</dbReference>
<dbReference type="AlphaFoldDB" id="A0ABD5UB64"/>
<dbReference type="InterPro" id="IPR011639">
    <property type="entry name" value="MethylTrfase_TaqI-like_dom"/>
</dbReference>
<comment type="catalytic activity">
    <reaction evidence="5">
        <text>a 2'-deoxyadenosine in DNA + S-adenosyl-L-methionine = an N(6)-methyl-2'-deoxyadenosine in DNA + S-adenosyl-L-homocysteine + H(+)</text>
        <dbReference type="Rhea" id="RHEA:15197"/>
        <dbReference type="Rhea" id="RHEA-COMP:12418"/>
        <dbReference type="Rhea" id="RHEA-COMP:12419"/>
        <dbReference type="ChEBI" id="CHEBI:15378"/>
        <dbReference type="ChEBI" id="CHEBI:57856"/>
        <dbReference type="ChEBI" id="CHEBI:59789"/>
        <dbReference type="ChEBI" id="CHEBI:90615"/>
        <dbReference type="ChEBI" id="CHEBI:90616"/>
        <dbReference type="EC" id="2.1.1.72"/>
    </reaction>
</comment>
<dbReference type="PROSITE" id="PS00092">
    <property type="entry name" value="N6_MTASE"/>
    <property type="match status" value="1"/>
</dbReference>
<accession>A0ABD5UB64</accession>
<evidence type="ECO:0000256" key="5">
    <source>
        <dbReference type="ARBA" id="ARBA00047942"/>
    </source>
</evidence>
<comment type="caution">
    <text evidence="7">The sequence shown here is derived from an EMBL/GenBank/DDBJ whole genome shotgun (WGS) entry which is preliminary data.</text>
</comment>
<dbReference type="GO" id="GO:0032259">
    <property type="term" value="P:methylation"/>
    <property type="evidence" value="ECO:0007669"/>
    <property type="project" value="UniProtKB-KW"/>
</dbReference>
<dbReference type="Pfam" id="PF07669">
    <property type="entry name" value="Eco57I"/>
    <property type="match status" value="1"/>
</dbReference>
<dbReference type="InterPro" id="IPR002052">
    <property type="entry name" value="DNA_methylase_N6_adenine_CS"/>
</dbReference>